<protein>
    <recommendedName>
        <fullName evidence="5">Lipoprotein</fullName>
    </recommendedName>
</protein>
<evidence type="ECO:0000313" key="3">
    <source>
        <dbReference type="EMBL" id="QFQ92446.1"/>
    </source>
</evidence>
<evidence type="ECO:0000256" key="1">
    <source>
        <dbReference type="SAM" id="MobiDB-lite"/>
    </source>
</evidence>
<evidence type="ECO:0008006" key="5">
    <source>
        <dbReference type="Google" id="ProtNLM"/>
    </source>
</evidence>
<sequence>MKISHILITALALLTLSGCQAKPDTTKLNSNLNDAISAKKYEKAEGINDSIQSLSPSNTSAKRAKVLKAIVSAQDAIRSENFSLAIEKTNDYANGSKSLERVAARLHSRATTLRKANKSLSTQLSSAKSAVQVGNGDQALNTLNQLLDSKTIKKPELKNLYIQALNLRLSINQTNNSDNTSSTTASTSGTSNQSSSIDKTDASSTTPESEPITGSDTITDAEIQQARDDIKGLGEDPTYFSNNDVRRAILKMRAAGRSHLTTSDWQ</sequence>
<dbReference type="EMBL" id="CP045068">
    <property type="protein sequence ID" value="QFQ92446.1"/>
    <property type="molecule type" value="Genomic_DNA"/>
</dbReference>
<gene>
    <name evidence="3" type="ORF">LM010_13930</name>
</gene>
<feature type="compositionally biased region" description="Low complexity" evidence="1">
    <location>
        <begin position="173"/>
        <end position="196"/>
    </location>
</feature>
<feature type="signal peptide" evidence="2">
    <location>
        <begin position="1"/>
        <end position="21"/>
    </location>
</feature>
<evidence type="ECO:0000256" key="2">
    <source>
        <dbReference type="SAM" id="SignalP"/>
    </source>
</evidence>
<keyword evidence="2" id="KW-0732">Signal</keyword>
<accession>A0A5P8JTT4</accession>
<feature type="region of interest" description="Disordered" evidence="1">
    <location>
        <begin position="173"/>
        <end position="221"/>
    </location>
</feature>
<dbReference type="PROSITE" id="PS51257">
    <property type="entry name" value="PROKAR_LIPOPROTEIN"/>
    <property type="match status" value="1"/>
</dbReference>
<reference evidence="3 4" key="1">
    <citation type="submission" date="2019-10" db="EMBL/GenBank/DDBJ databases">
        <title>Genome sequencing of Lactobacillus manihotivorans.</title>
        <authorList>
            <person name="Kim K."/>
        </authorList>
    </citation>
    <scope>NUCLEOTIDE SEQUENCE [LARGE SCALE GENOMIC DNA]</scope>
    <source>
        <strain evidence="3 4">LM010</strain>
    </source>
</reference>
<feature type="compositionally biased region" description="Polar residues" evidence="1">
    <location>
        <begin position="202"/>
        <end position="218"/>
    </location>
</feature>
<proteinExistence type="predicted"/>
<evidence type="ECO:0000313" key="4">
    <source>
        <dbReference type="Proteomes" id="UP000388452"/>
    </source>
</evidence>
<organism evidence="3 4">
    <name type="scientific">Lacticaseibacillus manihotivorans</name>
    <dbReference type="NCBI Taxonomy" id="88233"/>
    <lineage>
        <taxon>Bacteria</taxon>
        <taxon>Bacillati</taxon>
        <taxon>Bacillota</taxon>
        <taxon>Bacilli</taxon>
        <taxon>Lactobacillales</taxon>
        <taxon>Lactobacillaceae</taxon>
        <taxon>Lacticaseibacillus</taxon>
    </lineage>
</organism>
<name>A0A5P8JTT4_9LACO</name>
<dbReference type="Proteomes" id="UP000388452">
    <property type="component" value="Chromosome"/>
</dbReference>
<dbReference type="AlphaFoldDB" id="A0A5P8JTT4"/>
<feature type="chain" id="PRO_5024464394" description="Lipoprotein" evidence="2">
    <location>
        <begin position="22"/>
        <end position="266"/>
    </location>
</feature>
<dbReference type="RefSeq" id="WP_054719809.1">
    <property type="nucleotide sequence ID" value="NZ_CP045068.1"/>
</dbReference>